<proteinExistence type="predicted"/>
<evidence type="ECO:0000256" key="1">
    <source>
        <dbReference type="SAM" id="MobiDB-lite"/>
    </source>
</evidence>
<feature type="transmembrane region" description="Helical" evidence="2">
    <location>
        <begin position="215"/>
        <end position="235"/>
    </location>
</feature>
<gene>
    <name evidence="3" type="ORF">LG943_11195</name>
</gene>
<comment type="caution">
    <text evidence="3">The sequence shown here is derived from an EMBL/GenBank/DDBJ whole genome shotgun (WGS) entry which is preliminary data.</text>
</comment>
<feature type="transmembrane region" description="Helical" evidence="2">
    <location>
        <begin position="242"/>
        <end position="261"/>
    </location>
</feature>
<dbReference type="RefSeq" id="WP_270072156.1">
    <property type="nucleotide sequence ID" value="NZ_JAJAQC010000015.1"/>
</dbReference>
<feature type="region of interest" description="Disordered" evidence="1">
    <location>
        <begin position="469"/>
        <end position="547"/>
    </location>
</feature>
<dbReference type="AlphaFoldDB" id="A0A9X3SDJ5"/>
<keyword evidence="4" id="KW-1185">Reference proteome</keyword>
<dbReference type="Pfam" id="PF19590">
    <property type="entry name" value="TrbL_3"/>
    <property type="match status" value="1"/>
</dbReference>
<feature type="region of interest" description="Disordered" evidence="1">
    <location>
        <begin position="1"/>
        <end position="74"/>
    </location>
</feature>
<keyword evidence="2" id="KW-1133">Transmembrane helix</keyword>
<name>A0A9X3SDJ5_9ACTN</name>
<dbReference type="InterPro" id="IPR045782">
    <property type="entry name" value="TrbL_3"/>
</dbReference>
<feature type="compositionally biased region" description="Pro residues" evidence="1">
    <location>
        <begin position="36"/>
        <end position="49"/>
    </location>
</feature>
<dbReference type="Proteomes" id="UP001140076">
    <property type="component" value="Unassembled WGS sequence"/>
</dbReference>
<feature type="transmembrane region" description="Helical" evidence="2">
    <location>
        <begin position="123"/>
        <end position="146"/>
    </location>
</feature>
<reference evidence="3" key="1">
    <citation type="submission" date="2021-10" db="EMBL/GenBank/DDBJ databases">
        <title>Streptomonospora sp. nov., isolated from mangrove soil.</title>
        <authorList>
            <person name="Chen X."/>
            <person name="Ge X."/>
            <person name="Liu W."/>
        </authorList>
    </citation>
    <scope>NUCLEOTIDE SEQUENCE</scope>
    <source>
        <strain evidence="3">S1-112</strain>
    </source>
</reference>
<evidence type="ECO:0000256" key="2">
    <source>
        <dbReference type="SAM" id="Phobius"/>
    </source>
</evidence>
<keyword evidence="2" id="KW-0812">Transmembrane</keyword>
<keyword evidence="2" id="KW-0472">Membrane</keyword>
<sequence length="609" mass="65360">MAAPAHPRPPEPSPGPPPNPPEAPAAPEAEEHPEPEPSPGPPPPPPDPGMQPDHSGPESEPEAGPDPVDPQAPECGFAEVSCHVTGWFADFVADALNPLFGWIAGMAFRVPQPSQGVEGLWEGVLAVTNTCFVLFVVAGGVVVMGRETFQTRYSAGEVAGRVVFAFVAANSSLWVARELFHAADALAESIGALGIDAEEAALNLRGRMEEILTEAVVFTVLLLVALVVMLVVWVVTDVVRVVMSIVLVIAAPLLLAFHALPQTNYVAALWWRTMAGLCAMPVLQSLAFIAMMRLFFEGQFAYFGHLDTAAGPILGGGTGPRPLVVATAVPADEPTGGQGGAGILYDLVLFLVLVYVQIRIPFWVMKLVWSPHPGQSPIVALAKVAAMMLLYRGLRHLRLAKGEPFTYHRFRPGPAPLRMLTGRRPAMLTAGDAGSTPPGPGGLEPLRPNAWWVRRSYGHTAGELGGFPALGRPWGATGPRPVGGPRALGPTPPPRPGWSPPPRAAVGDGRFPRRPRTEQEVLFRPPPAPKTPPRRRWRQGVLPTPPPVRVTGRRTVQRLGEVLDAPAPQRPGRVRGQLGLFPTPRRRWVQRRLPVTTVHTTIGKADRDD</sequence>
<feature type="compositionally biased region" description="Pro residues" evidence="1">
    <location>
        <begin position="1"/>
        <end position="24"/>
    </location>
</feature>
<evidence type="ECO:0008006" key="5">
    <source>
        <dbReference type="Google" id="ProtNLM"/>
    </source>
</evidence>
<dbReference type="EMBL" id="JAJAQC010000015">
    <property type="protein sequence ID" value="MDA0564883.1"/>
    <property type="molecule type" value="Genomic_DNA"/>
</dbReference>
<evidence type="ECO:0000313" key="4">
    <source>
        <dbReference type="Proteomes" id="UP001140076"/>
    </source>
</evidence>
<organism evidence="3 4">
    <name type="scientific">Streptomonospora mangrovi</name>
    <dbReference type="NCBI Taxonomy" id="2883123"/>
    <lineage>
        <taxon>Bacteria</taxon>
        <taxon>Bacillati</taxon>
        <taxon>Actinomycetota</taxon>
        <taxon>Actinomycetes</taxon>
        <taxon>Streptosporangiales</taxon>
        <taxon>Nocardiopsidaceae</taxon>
        <taxon>Streptomonospora</taxon>
    </lineage>
</organism>
<evidence type="ECO:0000313" key="3">
    <source>
        <dbReference type="EMBL" id="MDA0564883.1"/>
    </source>
</evidence>
<accession>A0A9X3SDJ5</accession>
<protein>
    <recommendedName>
        <fullName evidence="5">TrbL/VirB6 plasmid conjugal transfer protein</fullName>
    </recommendedName>
</protein>
<feature type="compositionally biased region" description="Pro residues" evidence="1">
    <location>
        <begin position="490"/>
        <end position="503"/>
    </location>
</feature>
<feature type="transmembrane region" description="Helical" evidence="2">
    <location>
        <begin position="273"/>
        <end position="296"/>
    </location>
</feature>